<dbReference type="EMBL" id="JACJVR010000002">
    <property type="protein sequence ID" value="MBB6689888.1"/>
    <property type="molecule type" value="Genomic_DNA"/>
</dbReference>
<evidence type="ECO:0000313" key="2">
    <source>
        <dbReference type="EMBL" id="MBB6689888.1"/>
    </source>
</evidence>
<dbReference type="RefSeq" id="WP_185133917.1">
    <property type="nucleotide sequence ID" value="NZ_BORM01000012.1"/>
</dbReference>
<name>A0A841TRZ4_9BACL</name>
<keyword evidence="1" id="KW-0812">Transmembrane</keyword>
<proteinExistence type="predicted"/>
<reference evidence="2 3" key="1">
    <citation type="submission" date="2020-08" db="EMBL/GenBank/DDBJ databases">
        <title>Cohnella phylogeny.</title>
        <authorList>
            <person name="Dunlap C."/>
        </authorList>
    </citation>
    <scope>NUCLEOTIDE SEQUENCE [LARGE SCALE GENOMIC DNA]</scope>
    <source>
        <strain evidence="2 3">DSM 25239</strain>
    </source>
</reference>
<keyword evidence="1" id="KW-0472">Membrane</keyword>
<accession>A0A841TRZ4</accession>
<dbReference type="Proteomes" id="UP000553776">
    <property type="component" value="Unassembled WGS sequence"/>
</dbReference>
<feature type="transmembrane region" description="Helical" evidence="1">
    <location>
        <begin position="41"/>
        <end position="65"/>
    </location>
</feature>
<comment type="caution">
    <text evidence="2">The sequence shown here is derived from an EMBL/GenBank/DDBJ whole genome shotgun (WGS) entry which is preliminary data.</text>
</comment>
<gene>
    <name evidence="2" type="ORF">H7B90_00590</name>
</gene>
<evidence type="ECO:0000313" key="3">
    <source>
        <dbReference type="Proteomes" id="UP000553776"/>
    </source>
</evidence>
<sequence>MSEIKLCKIYSCDSEALENGYCASHQQQAERVSSAQEPSRWFPAFAVASGVIAIVGVVAGCYQYSLSSEVNEELALVSGLTTASYSLAAALLVLGAGKIISLLESRK</sequence>
<keyword evidence="3" id="KW-1185">Reference proteome</keyword>
<keyword evidence="1" id="KW-1133">Transmembrane helix</keyword>
<feature type="transmembrane region" description="Helical" evidence="1">
    <location>
        <begin position="85"/>
        <end position="103"/>
    </location>
</feature>
<evidence type="ECO:0000256" key="1">
    <source>
        <dbReference type="SAM" id="Phobius"/>
    </source>
</evidence>
<protein>
    <submittedName>
        <fullName evidence="2">Uncharacterized protein</fullName>
    </submittedName>
</protein>
<dbReference type="AlphaFoldDB" id="A0A841TRZ4"/>
<organism evidence="2 3">
    <name type="scientific">Cohnella xylanilytica</name>
    <dbReference type="NCBI Taxonomy" id="557555"/>
    <lineage>
        <taxon>Bacteria</taxon>
        <taxon>Bacillati</taxon>
        <taxon>Bacillota</taxon>
        <taxon>Bacilli</taxon>
        <taxon>Bacillales</taxon>
        <taxon>Paenibacillaceae</taxon>
        <taxon>Cohnella</taxon>
    </lineage>
</organism>